<evidence type="ECO:0000313" key="7">
    <source>
        <dbReference type="Proteomes" id="UP001151234"/>
    </source>
</evidence>
<dbReference type="AlphaFoldDB" id="A0A9X3UJI4"/>
<name>A0A9X3UJI4_9HYPH</name>
<dbReference type="CDD" id="cd00093">
    <property type="entry name" value="HTH_XRE"/>
    <property type="match status" value="1"/>
</dbReference>
<accession>A0A9X3UJI4</accession>
<feature type="domain" description="HTH cro/C1-type" evidence="5">
    <location>
        <begin position="11"/>
        <end position="71"/>
    </location>
</feature>
<evidence type="ECO:0000259" key="5">
    <source>
        <dbReference type="Pfam" id="PF13443"/>
    </source>
</evidence>
<feature type="domain" description="Peptidase S24/S26A/S26B/S26C" evidence="4">
    <location>
        <begin position="86"/>
        <end position="205"/>
    </location>
</feature>
<gene>
    <name evidence="6" type="ORF">OQ273_17200</name>
</gene>
<dbReference type="CDD" id="cd06529">
    <property type="entry name" value="S24_LexA-like"/>
    <property type="match status" value="1"/>
</dbReference>
<dbReference type="PANTHER" id="PTHR40661">
    <property type="match status" value="1"/>
</dbReference>
<sequence>MLSHKQIWSAIDTLAEHNGMSVSALARRAGLDPTSFNRSKRLSSDGRQRWPSTESISRILEATGCTISDFANLAGTGASPKRQAVPLLGFAQAGDGGYFDDGGFPTGHGWDVVDMPATASRQAYALQVQGESMLPLYRNGDTLIVDPEARVRRGDRVVARTRDGEIMAKILRRNGPELVELASLNPDHADRHFTVSEIDWIARIVWASQ</sequence>
<dbReference type="RefSeq" id="WP_267993129.1">
    <property type="nucleotide sequence ID" value="NZ_JAPJZI010000001.1"/>
</dbReference>
<dbReference type="InterPro" id="IPR036286">
    <property type="entry name" value="LexA/Signal_pep-like_sf"/>
</dbReference>
<dbReference type="SUPFAM" id="SSF51306">
    <property type="entry name" value="LexA/Signal peptidase"/>
    <property type="match status" value="1"/>
</dbReference>
<reference evidence="6" key="1">
    <citation type="submission" date="2022-11" db="EMBL/GenBank/DDBJ databases">
        <title>Draft genome sequence of Hoeflea poritis E7-10 and Hoeflea prorocentri PM5-8, separated from scleractinian coral Porites lutea and marine dinoflagellate.</title>
        <authorList>
            <person name="Zhang G."/>
            <person name="Wei Q."/>
            <person name="Cai L."/>
        </authorList>
    </citation>
    <scope>NUCLEOTIDE SEQUENCE</scope>
    <source>
        <strain evidence="6">PM5-8</strain>
    </source>
</reference>
<evidence type="ECO:0000256" key="3">
    <source>
        <dbReference type="ARBA" id="ARBA00023163"/>
    </source>
</evidence>
<keyword evidence="7" id="KW-1185">Reference proteome</keyword>
<dbReference type="Pfam" id="PF00717">
    <property type="entry name" value="Peptidase_S24"/>
    <property type="match status" value="1"/>
</dbReference>
<dbReference type="PANTHER" id="PTHR40661:SF3">
    <property type="entry name" value="FELS-1 PROPHAGE TRANSCRIPTIONAL REGULATOR"/>
    <property type="match status" value="1"/>
</dbReference>
<dbReference type="InterPro" id="IPR039418">
    <property type="entry name" value="LexA-like"/>
</dbReference>
<evidence type="ECO:0000259" key="4">
    <source>
        <dbReference type="Pfam" id="PF00717"/>
    </source>
</evidence>
<evidence type="ECO:0000256" key="1">
    <source>
        <dbReference type="ARBA" id="ARBA00023015"/>
    </source>
</evidence>
<proteinExistence type="predicted"/>
<dbReference type="SUPFAM" id="SSF47413">
    <property type="entry name" value="lambda repressor-like DNA-binding domains"/>
    <property type="match status" value="1"/>
</dbReference>
<keyword evidence="2" id="KW-0238">DNA-binding</keyword>
<dbReference type="GO" id="GO:0003677">
    <property type="term" value="F:DNA binding"/>
    <property type="evidence" value="ECO:0007669"/>
    <property type="project" value="UniProtKB-KW"/>
</dbReference>
<dbReference type="Pfam" id="PF13443">
    <property type="entry name" value="HTH_26"/>
    <property type="match status" value="1"/>
</dbReference>
<organism evidence="6 7">
    <name type="scientific">Hoeflea prorocentri</name>
    <dbReference type="NCBI Taxonomy" id="1922333"/>
    <lineage>
        <taxon>Bacteria</taxon>
        <taxon>Pseudomonadati</taxon>
        <taxon>Pseudomonadota</taxon>
        <taxon>Alphaproteobacteria</taxon>
        <taxon>Hyphomicrobiales</taxon>
        <taxon>Rhizobiaceae</taxon>
        <taxon>Hoeflea</taxon>
    </lineage>
</organism>
<protein>
    <submittedName>
        <fullName evidence="6">Helix-turn-helix transcriptional regulator</fullName>
    </submittedName>
</protein>
<dbReference type="EMBL" id="JAPJZI010000001">
    <property type="protein sequence ID" value="MDA5400318.1"/>
    <property type="molecule type" value="Genomic_DNA"/>
</dbReference>
<dbReference type="InterPro" id="IPR015927">
    <property type="entry name" value="Peptidase_S24_S26A/B/C"/>
</dbReference>
<dbReference type="InterPro" id="IPR010982">
    <property type="entry name" value="Lambda_DNA-bd_dom_sf"/>
</dbReference>
<dbReference type="InterPro" id="IPR001387">
    <property type="entry name" value="Cro/C1-type_HTH"/>
</dbReference>
<evidence type="ECO:0000313" key="6">
    <source>
        <dbReference type="EMBL" id="MDA5400318.1"/>
    </source>
</evidence>
<evidence type="ECO:0000256" key="2">
    <source>
        <dbReference type="ARBA" id="ARBA00023125"/>
    </source>
</evidence>
<dbReference type="Gene3D" id="1.10.260.40">
    <property type="entry name" value="lambda repressor-like DNA-binding domains"/>
    <property type="match status" value="1"/>
</dbReference>
<dbReference type="Gene3D" id="2.10.109.10">
    <property type="entry name" value="Umud Fragment, subunit A"/>
    <property type="match status" value="1"/>
</dbReference>
<comment type="caution">
    <text evidence="6">The sequence shown here is derived from an EMBL/GenBank/DDBJ whole genome shotgun (WGS) entry which is preliminary data.</text>
</comment>
<keyword evidence="3" id="KW-0804">Transcription</keyword>
<dbReference type="Proteomes" id="UP001151234">
    <property type="component" value="Unassembled WGS sequence"/>
</dbReference>
<keyword evidence="1" id="KW-0805">Transcription regulation</keyword>